<accession>A0A4U5M3K6</accession>
<organism evidence="2 3">
    <name type="scientific">Steinernema carpocapsae</name>
    <name type="common">Entomopathogenic nematode</name>
    <dbReference type="NCBI Taxonomy" id="34508"/>
    <lineage>
        <taxon>Eukaryota</taxon>
        <taxon>Metazoa</taxon>
        <taxon>Ecdysozoa</taxon>
        <taxon>Nematoda</taxon>
        <taxon>Chromadorea</taxon>
        <taxon>Rhabditida</taxon>
        <taxon>Tylenchina</taxon>
        <taxon>Panagrolaimomorpha</taxon>
        <taxon>Strongyloidoidea</taxon>
        <taxon>Steinernematidae</taxon>
        <taxon>Steinernema</taxon>
    </lineage>
</organism>
<name>A0A4U5M3K6_STECR</name>
<evidence type="ECO:0000313" key="3">
    <source>
        <dbReference type="Proteomes" id="UP000298663"/>
    </source>
</evidence>
<reference evidence="2 3" key="1">
    <citation type="journal article" date="2015" name="Genome Biol.">
        <title>Comparative genomics of Steinernema reveals deeply conserved gene regulatory networks.</title>
        <authorList>
            <person name="Dillman A.R."/>
            <person name="Macchietto M."/>
            <person name="Porter C.F."/>
            <person name="Rogers A."/>
            <person name="Williams B."/>
            <person name="Antoshechkin I."/>
            <person name="Lee M.M."/>
            <person name="Goodwin Z."/>
            <person name="Lu X."/>
            <person name="Lewis E.E."/>
            <person name="Goodrich-Blair H."/>
            <person name="Stock S.P."/>
            <person name="Adams B.J."/>
            <person name="Sternberg P.W."/>
            <person name="Mortazavi A."/>
        </authorList>
    </citation>
    <scope>NUCLEOTIDE SEQUENCE [LARGE SCALE GENOMIC DNA]</scope>
    <source>
        <strain evidence="2 3">ALL</strain>
    </source>
</reference>
<feature type="region of interest" description="Disordered" evidence="1">
    <location>
        <begin position="40"/>
        <end position="69"/>
    </location>
</feature>
<reference evidence="2 3" key="2">
    <citation type="journal article" date="2019" name="G3 (Bethesda)">
        <title>Hybrid Assembly of the Genome of the Entomopathogenic Nematode Steinernema carpocapsae Identifies the X-Chromosome.</title>
        <authorList>
            <person name="Serra L."/>
            <person name="Macchietto M."/>
            <person name="Macias-Munoz A."/>
            <person name="McGill C.J."/>
            <person name="Rodriguez I.M."/>
            <person name="Rodriguez B."/>
            <person name="Murad R."/>
            <person name="Mortazavi A."/>
        </authorList>
    </citation>
    <scope>NUCLEOTIDE SEQUENCE [LARGE SCALE GENOMIC DNA]</scope>
    <source>
        <strain evidence="2 3">ALL</strain>
    </source>
</reference>
<feature type="compositionally biased region" description="Polar residues" evidence="1">
    <location>
        <begin position="49"/>
        <end position="61"/>
    </location>
</feature>
<dbReference type="AlphaFoldDB" id="A0A4U5M3K6"/>
<gene>
    <name evidence="2" type="ORF">L596_027170</name>
</gene>
<proteinExistence type="predicted"/>
<evidence type="ECO:0000256" key="1">
    <source>
        <dbReference type="SAM" id="MobiDB-lite"/>
    </source>
</evidence>
<dbReference type="Proteomes" id="UP000298663">
    <property type="component" value="Unassembled WGS sequence"/>
</dbReference>
<keyword evidence="3" id="KW-1185">Reference proteome</keyword>
<evidence type="ECO:0000313" key="2">
    <source>
        <dbReference type="EMBL" id="TKR63330.1"/>
    </source>
</evidence>
<sequence>MLENVGNGLRVKALATIPMKMTLMRQESICDVGTQRDTEAGDNVHCEQPLNTNTHDITDSTGRGRRRRDTCLETASPVQICLDARPQDALRNKQSSDSHKLFF</sequence>
<protein>
    <submittedName>
        <fullName evidence="2">Uncharacterized protein</fullName>
    </submittedName>
</protein>
<comment type="caution">
    <text evidence="2">The sequence shown here is derived from an EMBL/GenBank/DDBJ whole genome shotgun (WGS) entry which is preliminary data.</text>
</comment>
<dbReference type="EMBL" id="AZBU02000010">
    <property type="protein sequence ID" value="TKR63330.1"/>
    <property type="molecule type" value="Genomic_DNA"/>
</dbReference>